<dbReference type="RefSeq" id="WP_125247094.1">
    <property type="nucleotide sequence ID" value="NZ_RSEB01000002.1"/>
</dbReference>
<accession>A0A426V0S8</accession>
<keyword evidence="1" id="KW-0812">Transmembrane</keyword>
<reference evidence="2 3" key="1">
    <citation type="submission" date="2018-12" db="EMBL/GenBank/DDBJ databases">
        <title>Glycomyces sp. YIM 121974 draft genome.</title>
        <authorList>
            <person name="Li Q."/>
        </authorList>
    </citation>
    <scope>NUCLEOTIDE SEQUENCE [LARGE SCALE GENOMIC DNA]</scope>
    <source>
        <strain evidence="2 3">YIM 121974</strain>
    </source>
</reference>
<keyword evidence="3" id="KW-1185">Reference proteome</keyword>
<dbReference type="EMBL" id="RSEB01000002">
    <property type="protein sequence ID" value="RRS00415.1"/>
    <property type="molecule type" value="Genomic_DNA"/>
</dbReference>
<feature type="transmembrane region" description="Helical" evidence="1">
    <location>
        <begin position="12"/>
        <end position="34"/>
    </location>
</feature>
<gene>
    <name evidence="2" type="ORF">EIW28_07555</name>
</gene>
<dbReference type="Proteomes" id="UP000277256">
    <property type="component" value="Unassembled WGS sequence"/>
</dbReference>
<comment type="caution">
    <text evidence="2">The sequence shown here is derived from an EMBL/GenBank/DDBJ whole genome shotgun (WGS) entry which is preliminary data.</text>
</comment>
<dbReference type="AlphaFoldDB" id="A0A426V0S8"/>
<evidence type="ECO:0000313" key="2">
    <source>
        <dbReference type="EMBL" id="RRS00415.1"/>
    </source>
</evidence>
<sequence length="168" mass="17786">MGAEKAKQQHPLLAAVLLAIVVLIFLAFPIALYANVMAMVDGYRAAHGQAGTPGTATVLSEYDGRGEQVCTGVFTPDDGGPAVETRIEAAGRCEVGQEVEAHLMPGRPSIFIGYDIPRAWAAGSADWAQYLPLVILFGLLTLPLVLLVAMIVTKLVKLLLHGRAAPQL</sequence>
<evidence type="ECO:0000313" key="3">
    <source>
        <dbReference type="Proteomes" id="UP000277256"/>
    </source>
</evidence>
<keyword evidence="1" id="KW-1133">Transmembrane helix</keyword>
<name>A0A426V0S8_9ACTN</name>
<organism evidence="2 3">
    <name type="scientific">Glycomyces terrestris</name>
    <dbReference type="NCBI Taxonomy" id="2493553"/>
    <lineage>
        <taxon>Bacteria</taxon>
        <taxon>Bacillati</taxon>
        <taxon>Actinomycetota</taxon>
        <taxon>Actinomycetes</taxon>
        <taxon>Glycomycetales</taxon>
        <taxon>Glycomycetaceae</taxon>
        <taxon>Glycomyces</taxon>
    </lineage>
</organism>
<evidence type="ECO:0000256" key="1">
    <source>
        <dbReference type="SAM" id="Phobius"/>
    </source>
</evidence>
<dbReference type="OrthoDB" id="3526581at2"/>
<protein>
    <submittedName>
        <fullName evidence="2">Uncharacterized protein</fullName>
    </submittedName>
</protein>
<feature type="transmembrane region" description="Helical" evidence="1">
    <location>
        <begin position="130"/>
        <end position="153"/>
    </location>
</feature>
<proteinExistence type="predicted"/>
<keyword evidence="1" id="KW-0472">Membrane</keyword>